<gene>
    <name evidence="2" type="ORF">IC234_01210</name>
</gene>
<comment type="caution">
    <text evidence="2">The sequence shown here is derived from an EMBL/GenBank/DDBJ whole genome shotgun (WGS) entry which is preliminary data.</text>
</comment>
<dbReference type="EMBL" id="JACXAC010000001">
    <property type="protein sequence ID" value="MBD2720730.1"/>
    <property type="molecule type" value="Genomic_DNA"/>
</dbReference>
<evidence type="ECO:0000313" key="3">
    <source>
        <dbReference type="Proteomes" id="UP000606003"/>
    </source>
</evidence>
<name>A0ABR8JQ72_9BACT</name>
<dbReference type="InterPro" id="IPR036046">
    <property type="entry name" value="Acylphosphatase-like_dom_sf"/>
</dbReference>
<sequence length="151" mass="17088">MALHQLVYQSQALVPFEPRELSALLEQARRYNREHGITGLLLLTPDGRFVQALEGEYDAVRHLYHNRIALDPRHFNCQVLGEAANRKRVFGGWSMGFRPAQPADLRRLLSPVPPDTPALLIPRPHTCPELLAILHDFVAWGETAAELEQPL</sequence>
<dbReference type="Proteomes" id="UP000606003">
    <property type="component" value="Unassembled WGS sequence"/>
</dbReference>
<reference evidence="2 3" key="1">
    <citation type="submission" date="2020-09" db="EMBL/GenBank/DDBJ databases">
        <authorList>
            <person name="Kim M.K."/>
        </authorList>
    </citation>
    <scope>NUCLEOTIDE SEQUENCE [LARGE SCALE GENOMIC DNA]</scope>
    <source>
        <strain evidence="2 3">BT189</strain>
    </source>
</reference>
<dbReference type="Pfam" id="PF04940">
    <property type="entry name" value="BLUF"/>
    <property type="match status" value="1"/>
</dbReference>
<feature type="domain" description="BLUF" evidence="1">
    <location>
        <begin position="3"/>
        <end position="96"/>
    </location>
</feature>
<dbReference type="InterPro" id="IPR007024">
    <property type="entry name" value="BLUF_domain"/>
</dbReference>
<keyword evidence="3" id="KW-1185">Reference proteome</keyword>
<accession>A0ABR8JQ72</accession>
<dbReference type="SUPFAM" id="SSF54975">
    <property type="entry name" value="Acylphosphatase/BLUF domain-like"/>
    <property type="match status" value="1"/>
</dbReference>
<dbReference type="Gene3D" id="3.30.70.100">
    <property type="match status" value="1"/>
</dbReference>
<organism evidence="2 3">
    <name type="scientific">Hymenobacter armeniacus</name>
    <dbReference type="NCBI Taxonomy" id="2771358"/>
    <lineage>
        <taxon>Bacteria</taxon>
        <taxon>Pseudomonadati</taxon>
        <taxon>Bacteroidota</taxon>
        <taxon>Cytophagia</taxon>
        <taxon>Cytophagales</taxon>
        <taxon>Hymenobacteraceae</taxon>
        <taxon>Hymenobacter</taxon>
    </lineage>
</organism>
<evidence type="ECO:0000259" key="1">
    <source>
        <dbReference type="PROSITE" id="PS50925"/>
    </source>
</evidence>
<dbReference type="RefSeq" id="WP_190922012.1">
    <property type="nucleotide sequence ID" value="NZ_JACXAC010000001.1"/>
</dbReference>
<dbReference type="SMART" id="SM01034">
    <property type="entry name" value="BLUF"/>
    <property type="match status" value="1"/>
</dbReference>
<dbReference type="PROSITE" id="PS50925">
    <property type="entry name" value="BLUF"/>
    <property type="match status" value="1"/>
</dbReference>
<evidence type="ECO:0000313" key="2">
    <source>
        <dbReference type="EMBL" id="MBD2720730.1"/>
    </source>
</evidence>
<proteinExistence type="predicted"/>
<protein>
    <submittedName>
        <fullName evidence="2">BLUF domain-containing protein</fullName>
    </submittedName>
</protein>